<gene>
    <name evidence="11" type="ORF">EFBL_2957</name>
</gene>
<evidence type="ECO:0000259" key="10">
    <source>
        <dbReference type="PROSITE" id="PS50885"/>
    </source>
</evidence>
<dbReference type="PROSITE" id="PS50885">
    <property type="entry name" value="HAMP"/>
    <property type="match status" value="1"/>
</dbReference>
<dbReference type="Pfam" id="PF00015">
    <property type="entry name" value="MCPsignal"/>
    <property type="match status" value="1"/>
</dbReference>
<dbReference type="SMART" id="SM00304">
    <property type="entry name" value="HAMP"/>
    <property type="match status" value="2"/>
</dbReference>
<evidence type="ECO:0000256" key="8">
    <source>
        <dbReference type="SAM" id="Phobius"/>
    </source>
</evidence>
<dbReference type="Gene3D" id="1.10.287.950">
    <property type="entry name" value="Methyl-accepting chemotaxis protein"/>
    <property type="match status" value="1"/>
</dbReference>
<comment type="similarity">
    <text evidence="5">Belongs to the methyl-accepting chemotaxis (MCP) protein family.</text>
</comment>
<dbReference type="Proteomes" id="UP000217785">
    <property type="component" value="Unassembled WGS sequence"/>
</dbReference>
<organism evidence="11 12">
    <name type="scientific">Effusibacillus lacus</name>
    <dbReference type="NCBI Taxonomy" id="1348429"/>
    <lineage>
        <taxon>Bacteria</taxon>
        <taxon>Bacillati</taxon>
        <taxon>Bacillota</taxon>
        <taxon>Bacilli</taxon>
        <taxon>Bacillales</taxon>
        <taxon>Alicyclobacillaceae</taxon>
        <taxon>Effusibacillus</taxon>
    </lineage>
</organism>
<evidence type="ECO:0000256" key="6">
    <source>
        <dbReference type="PROSITE-ProRule" id="PRU00284"/>
    </source>
</evidence>
<accession>A0A292YQV6</accession>
<dbReference type="SMART" id="SM00283">
    <property type="entry name" value="MA"/>
    <property type="match status" value="1"/>
</dbReference>
<evidence type="ECO:0000259" key="9">
    <source>
        <dbReference type="PROSITE" id="PS50111"/>
    </source>
</evidence>
<dbReference type="RefSeq" id="WP_096183009.1">
    <property type="nucleotide sequence ID" value="NZ_BDUF01000086.1"/>
</dbReference>
<dbReference type="OrthoDB" id="2168386at2"/>
<evidence type="ECO:0000256" key="4">
    <source>
        <dbReference type="ARBA" id="ARBA00023224"/>
    </source>
</evidence>
<keyword evidence="8" id="KW-1133">Transmembrane helix</keyword>
<sequence length="429" mass="46939">MKQKRRYKFSLTKKMVLGIMALATVTYTTSGIFIFVLKDLIAPQMSEVLFVSGTLMLGIIWCGILGYIAAKFITKPLVLLEEAARLAATGDLRQNIQVVKSDDEIRALGLAFNLMLDNLRSIIKNIDENFQRTQAQVHELTNASEVVANSSEIVARTMEEIASGAEQQHKLTNQTAETIQKATELAGKVNECVHESSALSNRMVETLNQGTAIVRSLVAGMQTIAAANQESMEIVNRLEENAKQVGDIIVVVGEIANQTNLLALNASIEAARAGEHGRGFAVVAEEVRKLADQSRTAVEQITELISDMQKEVQEVVSQISRQAEMAAGESEKGEETTHAIQQMSDSVNLVVNSIEEIGRLMNQQIQTMEETIEQARNVSKIAQETSAGSRQISSSIQDQTASMEEIAASANILRESSEDLRQQISTFKA</sequence>
<dbReference type="AlphaFoldDB" id="A0A292YQV6"/>
<dbReference type="SUPFAM" id="SSF58104">
    <property type="entry name" value="Methyl-accepting chemotaxis protein (MCP) signaling domain"/>
    <property type="match status" value="1"/>
</dbReference>
<feature type="coiled-coil region" evidence="7">
    <location>
        <begin position="116"/>
        <end position="143"/>
    </location>
</feature>
<dbReference type="InterPro" id="IPR003660">
    <property type="entry name" value="HAMP_dom"/>
</dbReference>
<feature type="domain" description="Methyl-accepting transducer" evidence="9">
    <location>
        <begin position="143"/>
        <end position="379"/>
    </location>
</feature>
<proteinExistence type="inferred from homology"/>
<feature type="domain" description="HAMP" evidence="10">
    <location>
        <begin position="71"/>
        <end position="124"/>
    </location>
</feature>
<feature type="coiled-coil region" evidence="7">
    <location>
        <begin position="291"/>
        <end position="318"/>
    </location>
</feature>
<dbReference type="EMBL" id="BDUF01000086">
    <property type="protein sequence ID" value="GAX91291.1"/>
    <property type="molecule type" value="Genomic_DNA"/>
</dbReference>
<evidence type="ECO:0000313" key="11">
    <source>
        <dbReference type="EMBL" id="GAX91291.1"/>
    </source>
</evidence>
<evidence type="ECO:0000313" key="12">
    <source>
        <dbReference type="Proteomes" id="UP000217785"/>
    </source>
</evidence>
<comment type="caution">
    <text evidence="11">The sequence shown here is derived from an EMBL/GenBank/DDBJ whole genome shotgun (WGS) entry which is preliminary data.</text>
</comment>
<dbReference type="PANTHER" id="PTHR32089:SF112">
    <property type="entry name" value="LYSOZYME-LIKE PROTEIN-RELATED"/>
    <property type="match status" value="1"/>
</dbReference>
<keyword evidence="3 8" id="KW-0472">Membrane</keyword>
<feature type="transmembrane region" description="Helical" evidence="8">
    <location>
        <begin position="49"/>
        <end position="70"/>
    </location>
</feature>
<keyword evidence="4 6" id="KW-0807">Transducer</keyword>
<evidence type="ECO:0000256" key="3">
    <source>
        <dbReference type="ARBA" id="ARBA00023136"/>
    </source>
</evidence>
<reference evidence="12" key="1">
    <citation type="submission" date="2017-07" db="EMBL/GenBank/DDBJ databases">
        <title>Draft genome sequence of Effusibacillus lacus strain skLN1.</title>
        <authorList>
            <person name="Watanabe M."/>
            <person name="Kojima H."/>
            <person name="Fukui M."/>
        </authorList>
    </citation>
    <scope>NUCLEOTIDE SEQUENCE [LARGE SCALE GENOMIC DNA]</scope>
    <source>
        <strain evidence="12">skLN1</strain>
    </source>
</reference>
<evidence type="ECO:0000256" key="7">
    <source>
        <dbReference type="SAM" id="Coils"/>
    </source>
</evidence>
<dbReference type="Pfam" id="PF00672">
    <property type="entry name" value="HAMP"/>
    <property type="match status" value="1"/>
</dbReference>
<dbReference type="Gene3D" id="1.10.8.500">
    <property type="entry name" value="HAMP domain in histidine kinase"/>
    <property type="match status" value="1"/>
</dbReference>
<keyword evidence="12" id="KW-1185">Reference proteome</keyword>
<dbReference type="PROSITE" id="PS50111">
    <property type="entry name" value="CHEMOTAXIS_TRANSDUC_2"/>
    <property type="match status" value="1"/>
</dbReference>
<comment type="subcellular location">
    <subcellularLocation>
        <location evidence="1">Cell membrane</location>
    </subcellularLocation>
</comment>
<protein>
    <submittedName>
        <fullName evidence="11">Methyl-accepting chemotaxis protein</fullName>
    </submittedName>
</protein>
<evidence type="ECO:0000256" key="5">
    <source>
        <dbReference type="ARBA" id="ARBA00029447"/>
    </source>
</evidence>
<feature type="coiled-coil region" evidence="7">
    <location>
        <begin position="365"/>
        <end position="423"/>
    </location>
</feature>
<keyword evidence="7" id="KW-0175">Coiled coil</keyword>
<dbReference type="PANTHER" id="PTHR32089">
    <property type="entry name" value="METHYL-ACCEPTING CHEMOTAXIS PROTEIN MCPB"/>
    <property type="match status" value="1"/>
</dbReference>
<dbReference type="GO" id="GO:0007165">
    <property type="term" value="P:signal transduction"/>
    <property type="evidence" value="ECO:0007669"/>
    <property type="project" value="UniProtKB-KW"/>
</dbReference>
<dbReference type="InterPro" id="IPR004089">
    <property type="entry name" value="MCPsignal_dom"/>
</dbReference>
<dbReference type="CDD" id="cd06225">
    <property type="entry name" value="HAMP"/>
    <property type="match status" value="1"/>
</dbReference>
<evidence type="ECO:0000256" key="2">
    <source>
        <dbReference type="ARBA" id="ARBA00022475"/>
    </source>
</evidence>
<name>A0A292YQV6_9BACL</name>
<feature type="transmembrane region" description="Helical" evidence="8">
    <location>
        <begin position="16"/>
        <end position="37"/>
    </location>
</feature>
<dbReference type="GO" id="GO:0005886">
    <property type="term" value="C:plasma membrane"/>
    <property type="evidence" value="ECO:0007669"/>
    <property type="project" value="UniProtKB-SubCell"/>
</dbReference>
<keyword evidence="8" id="KW-0812">Transmembrane</keyword>
<keyword evidence="2" id="KW-1003">Cell membrane</keyword>
<evidence type="ECO:0000256" key="1">
    <source>
        <dbReference type="ARBA" id="ARBA00004236"/>
    </source>
</evidence>